<dbReference type="EMBL" id="KL448117">
    <property type="protein sequence ID" value="KFO80635.1"/>
    <property type="molecule type" value="Genomic_DNA"/>
</dbReference>
<organism evidence="1 2">
    <name type="scientific">Cuculus canorus</name>
    <name type="common">Common cuckoo</name>
    <dbReference type="NCBI Taxonomy" id="55661"/>
    <lineage>
        <taxon>Eukaryota</taxon>
        <taxon>Metazoa</taxon>
        <taxon>Chordata</taxon>
        <taxon>Craniata</taxon>
        <taxon>Vertebrata</taxon>
        <taxon>Euteleostomi</taxon>
        <taxon>Archelosauria</taxon>
        <taxon>Archosauria</taxon>
        <taxon>Dinosauria</taxon>
        <taxon>Saurischia</taxon>
        <taxon>Theropoda</taxon>
        <taxon>Coelurosauria</taxon>
        <taxon>Aves</taxon>
        <taxon>Neognathae</taxon>
        <taxon>Neoaves</taxon>
        <taxon>Otidimorphae</taxon>
        <taxon>Cuculiformes</taxon>
        <taxon>Cuculidae</taxon>
        <taxon>Cuculus</taxon>
    </lineage>
</organism>
<dbReference type="Proteomes" id="UP000053760">
    <property type="component" value="Unassembled WGS sequence"/>
</dbReference>
<accession>A0A091GE33</accession>
<dbReference type="PANTHER" id="PTHR34035:SF1">
    <property type="entry name" value="TESTIS-EXPRESSED PROTEIN 47"/>
    <property type="match status" value="1"/>
</dbReference>
<gene>
    <name evidence="1" type="ORF">N303_06787</name>
</gene>
<dbReference type="AlphaFoldDB" id="A0A091GE33"/>
<feature type="non-terminal residue" evidence="1">
    <location>
        <position position="1"/>
    </location>
</feature>
<dbReference type="PANTHER" id="PTHR34035">
    <property type="entry name" value="TESTIS-EXPRESSED PROTEIN 47"/>
    <property type="match status" value="1"/>
</dbReference>
<name>A0A091GE33_CUCCA</name>
<dbReference type="InterPro" id="IPR055308">
    <property type="entry name" value="TEX47-like"/>
</dbReference>
<dbReference type="Pfam" id="PF24787">
    <property type="entry name" value="TEX47"/>
    <property type="match status" value="1"/>
</dbReference>
<keyword evidence="2" id="KW-1185">Reference proteome</keyword>
<feature type="non-terminal residue" evidence="1">
    <location>
        <position position="182"/>
    </location>
</feature>
<proteinExistence type="predicted"/>
<evidence type="ECO:0000313" key="1">
    <source>
        <dbReference type="EMBL" id="KFO80635.1"/>
    </source>
</evidence>
<sequence>YHRELFEKALEDHAGEPVSGLLLLYSGRICHVVESCSSIIHFIIRDYASLQNQGQSALLQDIKVLVVAHNIPTRLFPVWKVAAATSPEPHPQGSVQRQPTAELVAECLAFLLRAAASVHNFQGNSEDTSESVPTLDPELLVPADTIDSLHRAEECLSPEDFLRMYLSPLQPALDSETVWPVP</sequence>
<reference evidence="1 2" key="1">
    <citation type="submission" date="2014-04" db="EMBL/GenBank/DDBJ databases">
        <title>Genome evolution of avian class.</title>
        <authorList>
            <person name="Zhang G."/>
            <person name="Li C."/>
        </authorList>
    </citation>
    <scope>NUCLEOTIDE SEQUENCE [LARGE SCALE GENOMIC DNA]</scope>
    <source>
        <strain evidence="1">BGI_N303</strain>
    </source>
</reference>
<evidence type="ECO:0000313" key="2">
    <source>
        <dbReference type="Proteomes" id="UP000053760"/>
    </source>
</evidence>
<protein>
    <submittedName>
        <fullName evidence="1">Uncharacterized protein C7orf62</fullName>
    </submittedName>
</protein>